<dbReference type="GO" id="GO:0071474">
    <property type="term" value="P:cellular hyperosmotic response"/>
    <property type="evidence" value="ECO:0007669"/>
    <property type="project" value="TreeGrafter"/>
</dbReference>
<reference evidence="16" key="3">
    <citation type="submission" date="2011-03" db="EMBL/GenBank/DDBJ databases">
        <title>Annotation of Magnaporthe poae ATCC 64411.</title>
        <authorList>
            <person name="Ma L.-J."/>
            <person name="Dead R."/>
            <person name="Young S.K."/>
            <person name="Zeng Q."/>
            <person name="Gargeya S."/>
            <person name="Fitzgerald M."/>
            <person name="Haas B."/>
            <person name="Abouelleil A."/>
            <person name="Alvarado L."/>
            <person name="Arachchi H.M."/>
            <person name="Berlin A."/>
            <person name="Brown A."/>
            <person name="Chapman S.B."/>
            <person name="Chen Z."/>
            <person name="Dunbar C."/>
            <person name="Freedman E."/>
            <person name="Gearin G."/>
            <person name="Gellesch M."/>
            <person name="Goldberg J."/>
            <person name="Griggs A."/>
            <person name="Gujja S."/>
            <person name="Heiman D."/>
            <person name="Howarth C."/>
            <person name="Larson L."/>
            <person name="Lui A."/>
            <person name="MacDonald P.J.P."/>
            <person name="Mehta T."/>
            <person name="Montmayeur A."/>
            <person name="Murphy C."/>
            <person name="Neiman D."/>
            <person name="Pearson M."/>
            <person name="Priest M."/>
            <person name="Roberts A."/>
            <person name="Saif S."/>
            <person name="Shea T."/>
            <person name="Shenoy N."/>
            <person name="Sisk P."/>
            <person name="Stolte C."/>
            <person name="Sykes S."/>
            <person name="Yandava C."/>
            <person name="Wortman J."/>
            <person name="Nusbaum C."/>
            <person name="Birren B."/>
        </authorList>
    </citation>
    <scope>NUCLEOTIDE SEQUENCE</scope>
    <source>
        <strain evidence="16">ATCC 64411</strain>
    </source>
</reference>
<feature type="domain" description="HAMP" evidence="15">
    <location>
        <begin position="472"/>
        <end position="524"/>
    </location>
</feature>
<dbReference type="SMART" id="SM00304">
    <property type="entry name" value="HAMP"/>
    <property type="match status" value="6"/>
</dbReference>
<sequence length="1305" mass="142601">MPEDDASTLAAVAALVERLATNSNAPDRPSAPFKLPGLDSPGKQALERELAALVNRIQKLETRANSVVATNLPDTPNETVHSLFGDDGISSPSSVGSSRSSVQSRQGGAPLKNGFPEVRTPKVNAITDEDLEGLREHVDDQSKLLDSQRAELAGVNAQLLEQKQLQEKALAMIEQERVATLERELWKHQKANEAFQKALREIGEILTAVSLGDLSKKVRLNSVEMDPEITTFKRTLNTMMDQLQVFSSEVSRVAREVGTEGILGAQAQIEGVDGTWKELTDNVNIMAQNLTDQVREIASVTTAVAHGDLTQKIERPAKGEILQLQQTINTMVDQLRTFASEVTRVARDVGTEGMLGGQADVEGVKGMWNELTVNVNAMANNLTTQVRDIIKVTTAVAKGDLTQKVQAECRGEIFELKNTINSMVDQLQQFAREVTKIAREVGTEGRLGGQATVHDVQGTWRDLTENVNGMAMNLTTQVREIANVTSAVAKGDLTKKITVEVRGEILDLKNTINTMVDRLGTFAFEVSKVAREVGTDGTLGGQAQVENVEGKWKDLTENVNTMAGNLTSQVRGISTVTQAIANGDMSRKIDVEAKGEILILKETINNMVDRLSIFCNEVQRVAKDVGVDGIMGGQADVAGLKGRWKEITTDVNTMANNLTAQVRAFGDITNAATDGDFTKLVEVEASGEMDELKRKINQMVYNLRDSIQRNTQAREAAELANKTKSEFLANMSHEIRTPMNGIIGMTQLTLDTDLTQYQREMLNIVNSLANSLLTIIDDILDLSKIEARRMVIEEIPYTLRGTVFNALKTLAVKANEKFLDLTYRVDSSVPDHVIGDSFRLRQIILNLVGNAIKFTEHGEVSLTIQKATTGMACGPGQYAIEFVVSDTGIGIPSDKLDLIFDTFQQADGSMTRKFGGTGLGLSISKRLVNLMGGDVWVKSQYGKGSSFYFTCRVRLAGCDIMLIEKQLKPYKGHQVLFIDKGKTGHGSQVATMLGALGLQPIVIETEQHYALTKACGKGTSPYDVIVVDSIDTARRLRGIDDFKYLPIVLLAPVVHVSLKSCLDLGITSYMTTPCKLIDLGNGMVPALENRATPSLADNTKSFDILLAEDNTVNQRLAVKILEKYHHVVTVVSNGEEALEAVKAKKFDVILMDVQMPVMGGFEATAKIREYERSLGSQRTPIIALTAHAMMGDREKCIEAQMDEYLSKPLQQNHLIQTILKCATLGGALLEQNRERELELVRHAEHKGGPSPDPSRSVTMRPPLHHRPVTTAESLSGGLDSPALLTADEDDPIQRARSALSEPSCL</sequence>
<evidence type="ECO:0000256" key="3">
    <source>
        <dbReference type="ARBA" id="ARBA00022553"/>
    </source>
</evidence>
<evidence type="ECO:0000256" key="2">
    <source>
        <dbReference type="ARBA" id="ARBA00012438"/>
    </source>
</evidence>
<evidence type="ECO:0000313" key="17">
    <source>
        <dbReference type="EnsemblFungi" id="MAPG_06736T0"/>
    </source>
</evidence>
<dbReference type="InterPro" id="IPR003594">
    <property type="entry name" value="HATPase_dom"/>
</dbReference>
<feature type="domain" description="Response regulatory" evidence="14">
    <location>
        <begin position="1103"/>
        <end position="1222"/>
    </location>
</feature>
<evidence type="ECO:0000259" key="15">
    <source>
        <dbReference type="PROSITE" id="PS50885"/>
    </source>
</evidence>
<dbReference type="InterPro" id="IPR004358">
    <property type="entry name" value="Sig_transdc_His_kin-like_C"/>
</dbReference>
<reference evidence="17" key="4">
    <citation type="journal article" date="2015" name="G3 (Bethesda)">
        <title>Genome sequences of three phytopathogenic species of the Magnaporthaceae family of fungi.</title>
        <authorList>
            <person name="Okagaki L.H."/>
            <person name="Nunes C.C."/>
            <person name="Sailsbery J."/>
            <person name="Clay B."/>
            <person name="Brown D."/>
            <person name="John T."/>
            <person name="Oh Y."/>
            <person name="Young N."/>
            <person name="Fitzgerald M."/>
            <person name="Haas B.J."/>
            <person name="Zeng Q."/>
            <person name="Young S."/>
            <person name="Adiconis X."/>
            <person name="Fan L."/>
            <person name="Levin J.Z."/>
            <person name="Mitchell T.K."/>
            <person name="Okubara P.A."/>
            <person name="Farman M.L."/>
            <person name="Kohn L.M."/>
            <person name="Birren B."/>
            <person name="Ma L.-J."/>
            <person name="Dean R.A."/>
        </authorList>
    </citation>
    <scope>NUCLEOTIDE SEQUENCE</scope>
    <source>
        <strain evidence="17">ATCC 64411 / 73-15</strain>
    </source>
</reference>
<dbReference type="PROSITE" id="PS50110">
    <property type="entry name" value="RESPONSE_REGULATORY"/>
    <property type="match status" value="1"/>
</dbReference>
<keyword evidence="4" id="KW-0808">Transferase</keyword>
<feature type="compositionally biased region" description="Low complexity" evidence="12">
    <location>
        <begin position="90"/>
        <end position="107"/>
    </location>
</feature>
<dbReference type="CDD" id="cd16922">
    <property type="entry name" value="HATPase_EvgS-ArcB-TorS-like"/>
    <property type="match status" value="1"/>
</dbReference>
<evidence type="ECO:0000256" key="9">
    <source>
        <dbReference type="ARBA" id="ARBA00023012"/>
    </source>
</evidence>
<dbReference type="EnsemblFungi" id="MAPG_06736T0">
    <property type="protein sequence ID" value="MAPG_06736T0"/>
    <property type="gene ID" value="MAPG_06736"/>
</dbReference>
<dbReference type="OrthoDB" id="10266508at2759"/>
<dbReference type="Pfam" id="PF00672">
    <property type="entry name" value="HAMP"/>
    <property type="match status" value="3"/>
</dbReference>
<dbReference type="Pfam" id="PF18947">
    <property type="entry name" value="HAMP_2"/>
    <property type="match status" value="2"/>
</dbReference>
<dbReference type="VEuPathDB" id="FungiDB:MAPG_06736"/>
<dbReference type="Pfam" id="PF00072">
    <property type="entry name" value="Response_reg"/>
    <property type="match status" value="1"/>
</dbReference>
<keyword evidence="9" id="KW-0902">Two-component regulatory system</keyword>
<feature type="region of interest" description="Disordered" evidence="12">
    <location>
        <begin position="70"/>
        <end position="117"/>
    </location>
</feature>
<dbReference type="Gene3D" id="3.30.565.10">
    <property type="entry name" value="Histidine kinase-like ATPase, C-terminal domain"/>
    <property type="match status" value="1"/>
</dbReference>
<evidence type="ECO:0000256" key="11">
    <source>
        <dbReference type="SAM" id="Coils"/>
    </source>
</evidence>
<evidence type="ECO:0000256" key="5">
    <source>
        <dbReference type="ARBA" id="ARBA00022737"/>
    </source>
</evidence>
<dbReference type="SMART" id="SM00387">
    <property type="entry name" value="HATPase_c"/>
    <property type="match status" value="1"/>
</dbReference>
<feature type="domain" description="HAMP" evidence="15">
    <location>
        <begin position="380"/>
        <end position="432"/>
    </location>
</feature>
<dbReference type="SUPFAM" id="SSF52172">
    <property type="entry name" value="CheY-like"/>
    <property type="match status" value="1"/>
</dbReference>
<feature type="region of interest" description="Disordered" evidence="12">
    <location>
        <begin position="1242"/>
        <end position="1305"/>
    </location>
</feature>
<dbReference type="GO" id="GO:0016020">
    <property type="term" value="C:membrane"/>
    <property type="evidence" value="ECO:0007669"/>
    <property type="project" value="InterPro"/>
</dbReference>
<dbReference type="PRINTS" id="PR00344">
    <property type="entry name" value="BCTRLSENSOR"/>
</dbReference>
<dbReference type="Gene3D" id="1.20.120.1530">
    <property type="match status" value="3"/>
</dbReference>
<dbReference type="InterPro" id="IPR003660">
    <property type="entry name" value="HAMP_dom"/>
</dbReference>
<dbReference type="InterPro" id="IPR001789">
    <property type="entry name" value="Sig_transdc_resp-reg_receiver"/>
</dbReference>
<dbReference type="FunFam" id="1.10.287.130:FF:000002">
    <property type="entry name" value="Two-component osmosensing histidine kinase"/>
    <property type="match status" value="1"/>
</dbReference>
<dbReference type="CDD" id="cd17546">
    <property type="entry name" value="REC_hyHK_CKI1_RcsC-like"/>
    <property type="match status" value="1"/>
</dbReference>
<feature type="modified residue" description="4-aspartylphosphate" evidence="10">
    <location>
        <position position="1152"/>
    </location>
</feature>
<dbReference type="GO" id="GO:0005524">
    <property type="term" value="F:ATP binding"/>
    <property type="evidence" value="ECO:0007669"/>
    <property type="project" value="UniProtKB-KW"/>
</dbReference>
<comment type="catalytic activity">
    <reaction evidence="1">
        <text>ATP + protein L-histidine = ADP + protein N-phospho-L-histidine.</text>
        <dbReference type="EC" id="2.7.13.3"/>
    </reaction>
</comment>
<dbReference type="SMART" id="SM00388">
    <property type="entry name" value="HisKA"/>
    <property type="match status" value="1"/>
</dbReference>
<feature type="domain" description="HAMP" evidence="15">
    <location>
        <begin position="193"/>
        <end position="248"/>
    </location>
</feature>
<dbReference type="PROSITE" id="PS50109">
    <property type="entry name" value="HIS_KIN"/>
    <property type="match status" value="1"/>
</dbReference>
<dbReference type="FunFam" id="3.40.50.2300:FF:000207">
    <property type="entry name" value="Two-component osmosensing histidine kinase"/>
    <property type="match status" value="1"/>
</dbReference>
<dbReference type="CDD" id="cd00082">
    <property type="entry name" value="HisKA"/>
    <property type="match status" value="1"/>
</dbReference>
<evidence type="ECO:0000256" key="7">
    <source>
        <dbReference type="ARBA" id="ARBA00022777"/>
    </source>
</evidence>
<dbReference type="SUPFAM" id="SSF47384">
    <property type="entry name" value="Homodimeric domain of signal transducing histidine kinase"/>
    <property type="match status" value="1"/>
</dbReference>
<name>A0A0C4E2U5_MAGP6</name>
<protein>
    <recommendedName>
        <fullName evidence="2">histidine kinase</fullName>
        <ecNumber evidence="2">2.7.13.3</ecNumber>
    </recommendedName>
</protein>
<keyword evidence="11" id="KW-0175">Coiled coil</keyword>
<organism evidence="17 18">
    <name type="scientific">Magnaporthiopsis poae (strain ATCC 64411 / 73-15)</name>
    <name type="common">Kentucky bluegrass fungus</name>
    <name type="synonym">Magnaporthe poae</name>
    <dbReference type="NCBI Taxonomy" id="644358"/>
    <lineage>
        <taxon>Eukaryota</taxon>
        <taxon>Fungi</taxon>
        <taxon>Dikarya</taxon>
        <taxon>Ascomycota</taxon>
        <taxon>Pezizomycotina</taxon>
        <taxon>Sordariomycetes</taxon>
        <taxon>Sordariomycetidae</taxon>
        <taxon>Magnaporthales</taxon>
        <taxon>Magnaporthaceae</taxon>
        <taxon>Magnaporthiopsis</taxon>
    </lineage>
</organism>
<reference evidence="16" key="1">
    <citation type="submission" date="2010-05" db="EMBL/GenBank/DDBJ databases">
        <title>The Genome Sequence of Magnaporthe poae strain ATCC 64411.</title>
        <authorList>
            <consortium name="The Broad Institute Genome Sequencing Platform"/>
            <consortium name="Broad Institute Genome Sequencing Center for Infectious Disease"/>
            <person name="Ma L.-J."/>
            <person name="Dead R."/>
            <person name="Young S."/>
            <person name="Zeng Q."/>
            <person name="Koehrsen M."/>
            <person name="Alvarado L."/>
            <person name="Berlin A."/>
            <person name="Chapman S.B."/>
            <person name="Chen Z."/>
            <person name="Freedman E."/>
            <person name="Gellesch M."/>
            <person name="Goldberg J."/>
            <person name="Griggs A."/>
            <person name="Gujja S."/>
            <person name="Heilman E.R."/>
            <person name="Heiman D."/>
            <person name="Hepburn T."/>
            <person name="Howarth C."/>
            <person name="Jen D."/>
            <person name="Larson L."/>
            <person name="Mehta T."/>
            <person name="Neiman D."/>
            <person name="Pearson M."/>
            <person name="Roberts A."/>
            <person name="Saif S."/>
            <person name="Shea T."/>
            <person name="Shenoy N."/>
            <person name="Sisk P."/>
            <person name="Stolte C."/>
            <person name="Sykes S."/>
            <person name="Walk T."/>
            <person name="White J."/>
            <person name="Yandava C."/>
            <person name="Haas B."/>
            <person name="Nusbaum C."/>
            <person name="Birren B."/>
        </authorList>
    </citation>
    <scope>NUCLEOTIDE SEQUENCE</scope>
    <source>
        <strain evidence="16">ATCC 64411</strain>
    </source>
</reference>
<proteinExistence type="predicted"/>
<keyword evidence="7" id="KW-0418">Kinase</keyword>
<dbReference type="SUPFAM" id="SSF55874">
    <property type="entry name" value="ATPase domain of HSP90 chaperone/DNA topoisomerase II/histidine kinase"/>
    <property type="match status" value="1"/>
</dbReference>
<dbReference type="STRING" id="644358.A0A0C4E2U5"/>
<feature type="domain" description="Histidine kinase" evidence="13">
    <location>
        <begin position="730"/>
        <end position="955"/>
    </location>
</feature>
<feature type="compositionally biased region" description="Polar residues" evidence="12">
    <location>
        <begin position="70"/>
        <end position="80"/>
    </location>
</feature>
<dbReference type="EMBL" id="GL876970">
    <property type="protein sequence ID" value="KLU87743.1"/>
    <property type="molecule type" value="Genomic_DNA"/>
</dbReference>
<feature type="domain" description="HAMP" evidence="15">
    <location>
        <begin position="288"/>
        <end position="340"/>
    </location>
</feature>
<reference evidence="17" key="5">
    <citation type="submission" date="2015-06" db="UniProtKB">
        <authorList>
            <consortium name="EnsemblFungi"/>
        </authorList>
    </citation>
    <scope>IDENTIFICATION</scope>
    <source>
        <strain evidence="17">ATCC 64411</strain>
    </source>
</reference>
<keyword evidence="5" id="KW-0677">Repeat</keyword>
<dbReference type="Pfam" id="PF00512">
    <property type="entry name" value="HisKA"/>
    <property type="match status" value="1"/>
</dbReference>
<dbReference type="OMA" id="CLAAQMD"/>
<dbReference type="FunFam" id="1.20.120.1530:FF:000002">
    <property type="entry name" value="Two-component osmosensing histidine kinase"/>
    <property type="match status" value="3"/>
</dbReference>
<keyword evidence="18" id="KW-1185">Reference proteome</keyword>
<evidence type="ECO:0000259" key="13">
    <source>
        <dbReference type="PROSITE" id="PS50109"/>
    </source>
</evidence>
<dbReference type="InterPro" id="IPR003661">
    <property type="entry name" value="HisK_dim/P_dom"/>
</dbReference>
<dbReference type="PANTHER" id="PTHR45339:SF1">
    <property type="entry name" value="HYBRID SIGNAL TRANSDUCTION HISTIDINE KINASE J"/>
    <property type="match status" value="1"/>
</dbReference>
<dbReference type="SMR" id="A0A0C4E2U5"/>
<dbReference type="Gene3D" id="1.10.287.130">
    <property type="match status" value="1"/>
</dbReference>
<dbReference type="PROSITE" id="PS50885">
    <property type="entry name" value="HAMP"/>
    <property type="match status" value="6"/>
</dbReference>
<evidence type="ECO:0000256" key="1">
    <source>
        <dbReference type="ARBA" id="ARBA00000085"/>
    </source>
</evidence>
<evidence type="ECO:0000256" key="10">
    <source>
        <dbReference type="PROSITE-ProRule" id="PRU00169"/>
    </source>
</evidence>
<feature type="domain" description="HAMP" evidence="15">
    <location>
        <begin position="656"/>
        <end position="708"/>
    </location>
</feature>
<feature type="coiled-coil region" evidence="11">
    <location>
        <begin position="131"/>
        <end position="176"/>
    </location>
</feature>
<dbReference type="PANTHER" id="PTHR45339">
    <property type="entry name" value="HYBRID SIGNAL TRANSDUCTION HISTIDINE KINASE J"/>
    <property type="match status" value="1"/>
</dbReference>
<dbReference type="FunFam" id="3.30.565.10:FF:000015">
    <property type="entry name" value="Two-component osmosensing histidine kinase"/>
    <property type="match status" value="1"/>
</dbReference>
<keyword evidence="6" id="KW-0547">Nucleotide-binding</keyword>
<dbReference type="EMBL" id="ADBL01001627">
    <property type="status" value="NOT_ANNOTATED_CDS"/>
    <property type="molecule type" value="Genomic_DNA"/>
</dbReference>
<dbReference type="CDD" id="cd06225">
    <property type="entry name" value="HAMP"/>
    <property type="match status" value="4"/>
</dbReference>
<dbReference type="Pfam" id="PF02518">
    <property type="entry name" value="HATPase_c"/>
    <property type="match status" value="1"/>
</dbReference>
<keyword evidence="8" id="KW-0067">ATP-binding</keyword>
<gene>
    <name evidence="16" type="ORF">MAPG_06736</name>
</gene>
<dbReference type="FunFam" id="1.20.120.1530:FF:000001">
    <property type="entry name" value="Two-component osmosensing histidine kinase"/>
    <property type="match status" value="1"/>
</dbReference>
<dbReference type="EC" id="2.7.13.3" evidence="2"/>
<evidence type="ECO:0000256" key="12">
    <source>
        <dbReference type="SAM" id="MobiDB-lite"/>
    </source>
</evidence>
<dbReference type="InterPro" id="IPR005467">
    <property type="entry name" value="His_kinase_dom"/>
</dbReference>
<dbReference type="InterPro" id="IPR011006">
    <property type="entry name" value="CheY-like_superfamily"/>
</dbReference>
<keyword evidence="3 10" id="KW-0597">Phosphoprotein</keyword>
<evidence type="ECO:0000256" key="8">
    <source>
        <dbReference type="ARBA" id="ARBA00022840"/>
    </source>
</evidence>
<dbReference type="eggNOG" id="KOG0519">
    <property type="taxonomic scope" value="Eukaryota"/>
</dbReference>
<reference evidence="18" key="2">
    <citation type="submission" date="2010-05" db="EMBL/GenBank/DDBJ databases">
        <title>The genome sequence of Magnaporthe poae strain ATCC 64411.</title>
        <authorList>
            <person name="Ma L.-J."/>
            <person name="Dead R."/>
            <person name="Young S."/>
            <person name="Zeng Q."/>
            <person name="Koehrsen M."/>
            <person name="Alvarado L."/>
            <person name="Berlin A."/>
            <person name="Chapman S.B."/>
            <person name="Chen Z."/>
            <person name="Freedman E."/>
            <person name="Gellesch M."/>
            <person name="Goldberg J."/>
            <person name="Griggs A."/>
            <person name="Gujja S."/>
            <person name="Heilman E.R."/>
            <person name="Heiman D."/>
            <person name="Hepburn T."/>
            <person name="Howarth C."/>
            <person name="Jen D."/>
            <person name="Larson L."/>
            <person name="Mehta T."/>
            <person name="Neiman D."/>
            <person name="Pearson M."/>
            <person name="Roberts A."/>
            <person name="Saif S."/>
            <person name="Shea T."/>
            <person name="Shenoy N."/>
            <person name="Sisk P."/>
            <person name="Stolte C."/>
            <person name="Sykes S."/>
            <person name="Walk T."/>
            <person name="White J."/>
            <person name="Yandava C."/>
            <person name="Haas B."/>
            <person name="Nusbaum C."/>
            <person name="Birren B."/>
        </authorList>
    </citation>
    <scope>NUCLEOTIDE SEQUENCE [LARGE SCALE GENOMIC DNA]</scope>
    <source>
        <strain evidence="18">ATCC 64411 / 73-15</strain>
    </source>
</reference>
<evidence type="ECO:0000313" key="16">
    <source>
        <dbReference type="EMBL" id="KLU87743.1"/>
    </source>
</evidence>
<dbReference type="GO" id="GO:0000155">
    <property type="term" value="F:phosphorelay sensor kinase activity"/>
    <property type="evidence" value="ECO:0007669"/>
    <property type="project" value="InterPro"/>
</dbReference>
<evidence type="ECO:0000259" key="14">
    <source>
        <dbReference type="PROSITE" id="PS50110"/>
    </source>
</evidence>
<dbReference type="Proteomes" id="UP000011715">
    <property type="component" value="Unassembled WGS sequence"/>
</dbReference>
<dbReference type="InterPro" id="IPR036097">
    <property type="entry name" value="HisK_dim/P_sf"/>
</dbReference>
<dbReference type="Gene3D" id="3.40.50.2300">
    <property type="match status" value="1"/>
</dbReference>
<dbReference type="SUPFAM" id="SSF58104">
    <property type="entry name" value="Methyl-accepting chemotaxis protein (MCP) signaling domain"/>
    <property type="match status" value="2"/>
</dbReference>
<evidence type="ECO:0000256" key="6">
    <source>
        <dbReference type="ARBA" id="ARBA00022741"/>
    </source>
</evidence>
<dbReference type="InterPro" id="IPR036890">
    <property type="entry name" value="HATPase_C_sf"/>
</dbReference>
<accession>A0A0C4E2U5</accession>
<feature type="domain" description="HAMP" evidence="15">
    <location>
        <begin position="564"/>
        <end position="616"/>
    </location>
</feature>
<dbReference type="SMART" id="SM00448">
    <property type="entry name" value="REC"/>
    <property type="match status" value="1"/>
</dbReference>
<evidence type="ECO:0000313" key="18">
    <source>
        <dbReference type="Proteomes" id="UP000011715"/>
    </source>
</evidence>
<evidence type="ECO:0000256" key="4">
    <source>
        <dbReference type="ARBA" id="ARBA00022679"/>
    </source>
</evidence>